<dbReference type="RefSeq" id="WP_185445424.1">
    <property type="nucleotide sequence ID" value="NZ_CP043661.1"/>
</dbReference>
<dbReference type="SUPFAM" id="SSF89550">
    <property type="entry name" value="PHP domain-like"/>
    <property type="match status" value="1"/>
</dbReference>
<proteinExistence type="inferred from homology"/>
<keyword evidence="6 8" id="KW-0368">Histidine biosynthesis</keyword>
<evidence type="ECO:0000256" key="8">
    <source>
        <dbReference type="RuleBase" id="RU366003"/>
    </source>
</evidence>
<dbReference type="GO" id="GO:0005737">
    <property type="term" value="C:cytoplasm"/>
    <property type="evidence" value="ECO:0007669"/>
    <property type="project" value="TreeGrafter"/>
</dbReference>
<sequence>MGLPADGHVHSQFSWDANQGAMEETCARAMELGLPAVSFTEHVDFTPFRAGFLAEKFADLVTDGILNAPVLDVAGYLESVERCRAKYPELRILTGMEVGQPHLHVTEVAGLLAQGTFERVIGSLHCLLDGDEYAEPWELFPHRPADEVFRAYLAEIPRMVRGSDAFEVFTHVDYPVRSWPGGSEAFRPTDFEDELRHALSALAAGERVLEINTRIPLHPTILKWWREEGGRRVTFGSDAHLPEALGHGLGEAATLAESNGFSPGSKPEDPWIASN</sequence>
<dbReference type="AlphaFoldDB" id="A0A7G6WRY8"/>
<dbReference type="InterPro" id="IPR004013">
    <property type="entry name" value="PHP_dom"/>
</dbReference>
<dbReference type="Proteomes" id="UP000515563">
    <property type="component" value="Chromosome"/>
</dbReference>
<dbReference type="UniPathway" id="UPA00031">
    <property type="reaction ID" value="UER00013"/>
</dbReference>
<evidence type="ECO:0000313" key="12">
    <source>
        <dbReference type="Proteomes" id="UP000515563"/>
    </source>
</evidence>
<organism evidence="11 12">
    <name type="scientific">Kribbella qitaiheensis</name>
    <dbReference type="NCBI Taxonomy" id="1544730"/>
    <lineage>
        <taxon>Bacteria</taxon>
        <taxon>Bacillati</taxon>
        <taxon>Actinomycetota</taxon>
        <taxon>Actinomycetes</taxon>
        <taxon>Propionibacteriales</taxon>
        <taxon>Kribbellaceae</taxon>
        <taxon>Kribbella</taxon>
    </lineage>
</organism>
<feature type="domain" description="PHP" evidence="10">
    <location>
        <begin position="6"/>
        <end position="213"/>
    </location>
</feature>
<evidence type="ECO:0000256" key="7">
    <source>
        <dbReference type="ARBA" id="ARBA00049158"/>
    </source>
</evidence>
<accession>A0A7G6WRY8</accession>
<feature type="region of interest" description="Disordered" evidence="9">
    <location>
        <begin position="255"/>
        <end position="275"/>
    </location>
</feature>
<comment type="pathway">
    <text evidence="1 8">Amino-acid biosynthesis; L-histidine biosynthesis; L-histidine from 5-phospho-alpha-D-ribose 1-diphosphate: step 8/9.</text>
</comment>
<keyword evidence="5 8" id="KW-0378">Hydrolase</keyword>
<reference evidence="12" key="1">
    <citation type="submission" date="2019-09" db="EMBL/GenBank/DDBJ databases">
        <title>Antimicrobial potential of Antarctic Bacteria.</title>
        <authorList>
            <person name="Benaud N."/>
            <person name="Edwards R.J."/>
            <person name="Ferrari B.C."/>
        </authorList>
    </citation>
    <scope>NUCLEOTIDE SEQUENCE [LARGE SCALE GENOMIC DNA]</scope>
    <source>
        <strain evidence="12">SPB151</strain>
    </source>
</reference>
<dbReference type="Pfam" id="PF02811">
    <property type="entry name" value="PHP"/>
    <property type="match status" value="1"/>
</dbReference>
<comment type="catalytic activity">
    <reaction evidence="7 8">
        <text>L-histidinol phosphate + H2O = L-histidinol + phosphate</text>
        <dbReference type="Rhea" id="RHEA:14465"/>
        <dbReference type="ChEBI" id="CHEBI:15377"/>
        <dbReference type="ChEBI" id="CHEBI:43474"/>
        <dbReference type="ChEBI" id="CHEBI:57699"/>
        <dbReference type="ChEBI" id="CHEBI:57980"/>
        <dbReference type="EC" id="3.1.3.15"/>
    </reaction>
</comment>
<dbReference type="Gene3D" id="3.20.20.140">
    <property type="entry name" value="Metal-dependent hydrolases"/>
    <property type="match status" value="1"/>
</dbReference>
<reference evidence="11 12" key="2">
    <citation type="journal article" date="2020" name="Microbiol. Resour. Announc.">
        <title>Antarctic desert soil bacteria exhibit high novel natural product potential, evaluated through long-read genome sequencing and comparative genomics.</title>
        <authorList>
            <person name="Benaud N."/>
            <person name="Edwards R.J."/>
            <person name="Amos T.G."/>
            <person name="D'Agostino P.M."/>
            <person name="Gutierrez-Chavez C."/>
            <person name="Montgomery K."/>
            <person name="Nicetic I."/>
            <person name="Ferrari B.C."/>
        </authorList>
    </citation>
    <scope>NUCLEOTIDE SEQUENCE [LARGE SCALE GENOMIC DNA]</scope>
    <source>
        <strain evidence="11 12">SPB151</strain>
    </source>
</reference>
<dbReference type="PANTHER" id="PTHR21039:SF0">
    <property type="entry name" value="HISTIDINOL-PHOSPHATASE"/>
    <property type="match status" value="1"/>
</dbReference>
<evidence type="ECO:0000256" key="3">
    <source>
        <dbReference type="ARBA" id="ARBA00013085"/>
    </source>
</evidence>
<dbReference type="InterPro" id="IPR016195">
    <property type="entry name" value="Pol/histidinol_Pase-like"/>
</dbReference>
<dbReference type="EC" id="3.1.3.15" evidence="3 8"/>
<evidence type="ECO:0000256" key="9">
    <source>
        <dbReference type="SAM" id="MobiDB-lite"/>
    </source>
</evidence>
<evidence type="ECO:0000313" key="11">
    <source>
        <dbReference type="EMBL" id="QNE16753.1"/>
    </source>
</evidence>
<evidence type="ECO:0000259" key="10">
    <source>
        <dbReference type="Pfam" id="PF02811"/>
    </source>
</evidence>
<name>A0A7G6WRY8_9ACTN</name>
<gene>
    <name evidence="11" type="ORF">F1D05_01125</name>
</gene>
<keyword evidence="12" id="KW-1185">Reference proteome</keyword>
<dbReference type="KEGG" id="kqi:F1D05_01125"/>
<dbReference type="PANTHER" id="PTHR21039">
    <property type="entry name" value="HISTIDINOL PHOSPHATASE-RELATED"/>
    <property type="match status" value="1"/>
</dbReference>
<dbReference type="GO" id="GO:0004401">
    <property type="term" value="F:histidinol-phosphatase activity"/>
    <property type="evidence" value="ECO:0007669"/>
    <property type="project" value="UniProtKB-UniRule"/>
</dbReference>
<evidence type="ECO:0000256" key="5">
    <source>
        <dbReference type="ARBA" id="ARBA00022801"/>
    </source>
</evidence>
<dbReference type="InterPro" id="IPR010140">
    <property type="entry name" value="Histidinol_P_phosphatase_HisJ"/>
</dbReference>
<evidence type="ECO:0000256" key="4">
    <source>
        <dbReference type="ARBA" id="ARBA00022605"/>
    </source>
</evidence>
<keyword evidence="4 8" id="KW-0028">Amino-acid biosynthesis</keyword>
<comment type="similarity">
    <text evidence="2 8">Belongs to the PHP hydrolase family. HisK subfamily.</text>
</comment>
<protein>
    <recommendedName>
        <fullName evidence="3 8">Histidinol-phosphatase</fullName>
        <shortName evidence="8">HolPase</shortName>
        <ecNumber evidence="3 8">3.1.3.15</ecNumber>
    </recommendedName>
</protein>
<dbReference type="EMBL" id="CP043661">
    <property type="protein sequence ID" value="QNE16753.1"/>
    <property type="molecule type" value="Genomic_DNA"/>
</dbReference>
<evidence type="ECO:0000256" key="2">
    <source>
        <dbReference type="ARBA" id="ARBA00009152"/>
    </source>
</evidence>
<dbReference type="GO" id="GO:0000105">
    <property type="term" value="P:L-histidine biosynthetic process"/>
    <property type="evidence" value="ECO:0007669"/>
    <property type="project" value="UniProtKB-UniRule"/>
</dbReference>
<evidence type="ECO:0000256" key="1">
    <source>
        <dbReference type="ARBA" id="ARBA00004970"/>
    </source>
</evidence>
<evidence type="ECO:0000256" key="6">
    <source>
        <dbReference type="ARBA" id="ARBA00023102"/>
    </source>
</evidence>